<dbReference type="PANTHER" id="PTHR13800">
    <property type="entry name" value="TRANSIENT RECEPTOR POTENTIAL CATION CHANNEL, SUBFAMILY M, MEMBER 6"/>
    <property type="match status" value="1"/>
</dbReference>
<accession>A0A4S2LBL6</accession>
<evidence type="ECO:0000256" key="8">
    <source>
        <dbReference type="SAM" id="MobiDB-lite"/>
    </source>
</evidence>
<gene>
    <name evidence="12" type="ORF">CRM22_009848</name>
</gene>
<feature type="region of interest" description="Disordered" evidence="8">
    <location>
        <begin position="300"/>
        <end position="345"/>
    </location>
</feature>
<feature type="compositionally biased region" description="Basic and acidic residues" evidence="8">
    <location>
        <begin position="755"/>
        <end position="778"/>
    </location>
</feature>
<evidence type="ECO:0000259" key="10">
    <source>
        <dbReference type="Pfam" id="PF18139"/>
    </source>
</evidence>
<evidence type="ECO:0000256" key="5">
    <source>
        <dbReference type="ARBA" id="ARBA00023065"/>
    </source>
</evidence>
<keyword evidence="6 9" id="KW-0472">Membrane</keyword>
<keyword evidence="7" id="KW-0407">Ion channel</keyword>
<dbReference type="PANTHER" id="PTHR13800:SF12">
    <property type="entry name" value="TRANSIENT RECEPTOR POTENTIAL CATION CHANNEL SUBFAMILY M MEMBER-LIKE 2"/>
    <property type="match status" value="1"/>
</dbReference>
<keyword evidence="13" id="KW-1185">Reference proteome</keyword>
<protein>
    <recommendedName>
        <fullName evidence="14">TRPM SLOG domain-containing protein</fullName>
    </recommendedName>
</protein>
<keyword evidence="5" id="KW-0406">Ion transport</keyword>
<dbReference type="OrthoDB" id="6261290at2759"/>
<feature type="domain" description="TRPM-like" evidence="11">
    <location>
        <begin position="1079"/>
        <end position="1214"/>
    </location>
</feature>
<keyword evidence="2" id="KW-0813">Transport</keyword>
<feature type="compositionally biased region" description="Polar residues" evidence="8">
    <location>
        <begin position="736"/>
        <end position="749"/>
    </location>
</feature>
<feature type="domain" description="TRPM-like" evidence="11">
    <location>
        <begin position="537"/>
        <end position="667"/>
    </location>
</feature>
<dbReference type="GO" id="GO:0099604">
    <property type="term" value="F:ligand-gated calcium channel activity"/>
    <property type="evidence" value="ECO:0007669"/>
    <property type="project" value="TreeGrafter"/>
</dbReference>
<evidence type="ECO:0000313" key="13">
    <source>
        <dbReference type="Proteomes" id="UP000308267"/>
    </source>
</evidence>
<feature type="transmembrane region" description="Helical" evidence="9">
    <location>
        <begin position="1533"/>
        <end position="1551"/>
    </location>
</feature>
<feature type="transmembrane region" description="Helical" evidence="9">
    <location>
        <begin position="1389"/>
        <end position="1407"/>
    </location>
</feature>
<feature type="compositionally biased region" description="Polar residues" evidence="8">
    <location>
        <begin position="712"/>
        <end position="725"/>
    </location>
</feature>
<feature type="region of interest" description="Disordered" evidence="8">
    <location>
        <begin position="918"/>
        <end position="1011"/>
    </location>
</feature>
<feature type="compositionally biased region" description="Polar residues" evidence="8">
    <location>
        <begin position="236"/>
        <end position="249"/>
    </location>
</feature>
<name>A0A4S2LBL6_OPIFE</name>
<proteinExistence type="predicted"/>
<feature type="region of interest" description="Disordered" evidence="8">
    <location>
        <begin position="655"/>
        <end position="830"/>
    </location>
</feature>
<dbReference type="GO" id="GO:0005886">
    <property type="term" value="C:plasma membrane"/>
    <property type="evidence" value="ECO:0007669"/>
    <property type="project" value="TreeGrafter"/>
</dbReference>
<feature type="compositionally biased region" description="Basic and acidic residues" evidence="8">
    <location>
        <begin position="250"/>
        <end position="270"/>
    </location>
</feature>
<dbReference type="Pfam" id="PF18139">
    <property type="entry name" value="LSDAT_euk"/>
    <property type="match status" value="2"/>
</dbReference>
<evidence type="ECO:0000313" key="12">
    <source>
        <dbReference type="EMBL" id="TGZ57788.1"/>
    </source>
</evidence>
<feature type="domain" description="TRPM SLOG" evidence="10">
    <location>
        <begin position="348"/>
        <end position="429"/>
    </location>
</feature>
<evidence type="ECO:0000256" key="6">
    <source>
        <dbReference type="ARBA" id="ARBA00023136"/>
    </source>
</evidence>
<evidence type="ECO:0000256" key="7">
    <source>
        <dbReference type="ARBA" id="ARBA00023303"/>
    </source>
</evidence>
<feature type="compositionally biased region" description="Basic and acidic residues" evidence="8">
    <location>
        <begin position="446"/>
        <end position="458"/>
    </location>
</feature>
<evidence type="ECO:0000256" key="4">
    <source>
        <dbReference type="ARBA" id="ARBA00022989"/>
    </source>
</evidence>
<comment type="caution">
    <text evidence="12">The sequence shown here is derived from an EMBL/GenBank/DDBJ whole genome shotgun (WGS) entry which is preliminary data.</text>
</comment>
<evidence type="ECO:0000256" key="1">
    <source>
        <dbReference type="ARBA" id="ARBA00004141"/>
    </source>
</evidence>
<dbReference type="Gene3D" id="3.90.79.10">
    <property type="entry name" value="Nucleoside Triphosphate Pyrophosphohydrolase"/>
    <property type="match status" value="1"/>
</dbReference>
<sequence length="2333" mass="262807">MYAGQPNIRGKRPYAAVAACPSQTQWKSLLTERWNLKAPTLIISVIGSRAELSKKFKRTLKNGLWKAAESAGCWIVSDSMDRGLTKVAGEAVRDYREAYGGDRMVLVGVTSYEKLMFRNLFKTDSREGKDGHYVVQYPEKLSEDERDEGVVSADSSLNLPYWSKDPDEIHGTQDDKLGPNSKRRMKHHFRLNENHQFVVMMDRQEDKDSSNRKHLLDLRIMLERILVTWAKPSENPAASSTSIKTPQTEEINRKSDKNPQPRNRPQEKRSGLNVPQLHLPSHPRASIVLPYLTGTLLDQPTPRLSDSVKPDQTTSSTGSTSSRRSSKPGFIDKTAQPEGDGEVVSSDTVARVPICGIVAGGGESTLQQVYASVTLNRCPMVIVKGTGGTADVIANVIDFINFKNSLEENVITEDDINLKISSIIHETRSSSGAEQIKMARKKKFAKPNEKTEAEKKESEGKQVNYRAYAQQVTLLRELIEQYPHLLSVFDSEDTDLDGYMISALLSSAGMDTPRDDLNLDQLEIAIRLNRADIARTKIFLEGKRWKKGALDDFMFTVILNDQNDFVGLLLENGFNLEHFLSVHTLERLYTESLKKTDYKTELFQLMWKRARIYKMEWVMLRDVGRIIRTIMGDFYQPLYLTRRFRNTVIQGGAFDSSEEDEEVGSNQGKHGKKDSNKPGESSLSSNATSASTLPEEEAGDELHLTLKKSRLSKSVTGDTRANDLSQVHGKTKEKLNSGTQIGKDSSKTKTAQKARNRERSHSKEDSRPLLERISLRGDSEDEATLKGQSDQSIGGSTETLVTDRLRTSSNHRHSSSHYSKQTEGLPPISNNGRRCIVRPITAFQLGYQPYVGYGDATQTNGLLIFGENVPTQQGTHRTLPLGKHRVIDGSSQVRLSNSQPPRAIAESVSNLKLIRKLSKSEQTDKQSLSTTERRESSYILQKPSEKGHPPVVVVKVHSASTEARSKSHERRRSHAQFADPSPRRRSNSASPFTFTPRGVKGEPRARNVPNQRKSIISGSRVAHSLLHPLTDPEIVQLQLREAERVAREQRREKERRRRHRVAQGKFTLLERLTGKAKEHRLEELKPSKLANFAHSATVYLERPAREIMVMCILLGKLTMARLFWTYEKEPIAAALTASILFGELANKCDDVTCKEEYEEAARTFEEKADEVLEECYQEDRVRTQLLLSRKLDFYGGTSVIRLAARGRCIRFMAHPCCQELLSGVWMGELSPKFTFIQFLSGIIVGLTFPLLLPQITKYIADGNDIASSADQGGEEEVTSSSEAARKSDRLQSLRYSVSGTLLEQPPSKLRTQFIRIQQFYQAPITRFIYSTLFYLLFLAIFSLSLLKSLTLSFSYYDYFLVLMVVSFLSEELKQAFGPGSSISEYISDGWNQLDCIAICLFMIGFGLRLQAYRLIQDEGQDLMVSQPLASATNTTGPLGSLIFNQSLQTSLIKPSFDSLIDRPSTNSTITNFVPDWLNDSVSQNQTWSEDILYTVTSATNETTSPSWSDQFENWTVDMPYYVLTNDLFTIARIFYALSLFAFFVRLMYIFSFSMVLGPKLIMINRMIVHDLLPFLCILLVCQMGYGIAFQSISFANGCYAEYRQDEMTINSTIQYKTGLRSFYDMIIASYFQMLGEFRLEELQGESSTCRDLNKCPQTSARRLTVVMLSAYVLLTQVLMFNLLVATFTSTYNEIEGSSQYFWCYQRYEMIQEFVDRPSVAPPFMLLWYTVEFSGFILQKIYGLMTGQISDGNDGDDPFSRSLQYNPGLDRKLTKWEHMIGSRITRADAEGAGAHKWTGGGRGDAHAIILRSGAGAGAAAGAKGLGVAATVGRGDPSSMLQGIGPIFGPETEFIEHRFQEFGNQLSRFSGMEERLAKMVQAANSLVRTMKQVTQQQAQMILTLNPTDGRRLVGLGRKRGGSTSTNLILEAVTKAVAGLGSHCSDIEERIEEKIRIEEQCVKAVLTRTNAEDLEPDVVLEAKQQGPPSRGPRGAPTTGKILERLIISHRLWRIVPFNFETYPGIRMNVPPDKLNWKVPYPEYRTFRITEDRLSIPYVGMDDGADVSPQNLPYNDYDSPHGVSRKATRGRVRVFRKSNSAETSQLVGLPLNPSGRSGLQGKGLLPHWGPNHAVTVALTRAHPDGIVWNDLPVIQVAVLCRNQNFCLPWYLIDHRADCEFHECTPNVIRALFTRRVYNLIPDRDEAKAILTSLKAANISLYRHELIKIAEWLAVGPHKHCVLVMRFMQVSTGFLHDHLNADHAWIETVFLNIQENPQNAFRPELLQVFLENDTSEQVIWLDVCHQIGMRSSHDELLRRLALHCKAYFNEELGQEEYG</sequence>
<dbReference type="Pfam" id="PF25508">
    <property type="entry name" value="TRPM2"/>
    <property type="match status" value="2"/>
</dbReference>
<feature type="transmembrane region" description="Helical" evidence="9">
    <location>
        <begin position="1327"/>
        <end position="1346"/>
    </location>
</feature>
<feature type="region of interest" description="Disordered" evidence="8">
    <location>
        <begin position="162"/>
        <end position="181"/>
    </location>
</feature>
<feature type="region of interest" description="Disordered" evidence="8">
    <location>
        <begin position="431"/>
        <end position="458"/>
    </location>
</feature>
<keyword evidence="3 9" id="KW-0812">Transmembrane</keyword>
<evidence type="ECO:0008006" key="14">
    <source>
        <dbReference type="Google" id="ProtNLM"/>
    </source>
</evidence>
<feature type="transmembrane region" description="Helical" evidence="9">
    <location>
        <begin position="1663"/>
        <end position="1684"/>
    </location>
</feature>
<keyword evidence="4 9" id="KW-1133">Transmembrane helix</keyword>
<dbReference type="EMBL" id="SJOL01009403">
    <property type="protein sequence ID" value="TGZ57788.1"/>
    <property type="molecule type" value="Genomic_DNA"/>
</dbReference>
<feature type="domain" description="TRPM SLOG" evidence="10">
    <location>
        <begin position="22"/>
        <end position="115"/>
    </location>
</feature>
<evidence type="ECO:0000259" key="11">
    <source>
        <dbReference type="Pfam" id="PF25508"/>
    </source>
</evidence>
<feature type="compositionally biased region" description="Basic and acidic residues" evidence="8">
    <location>
        <begin position="164"/>
        <end position="177"/>
    </location>
</feature>
<dbReference type="Pfam" id="PF25969">
    <property type="entry name" value="NUDT9_N"/>
    <property type="match status" value="1"/>
</dbReference>
<feature type="transmembrane region" description="Helical" evidence="9">
    <location>
        <begin position="1571"/>
        <end position="1589"/>
    </location>
</feature>
<feature type="region of interest" description="Disordered" evidence="8">
    <location>
        <begin position="233"/>
        <end position="280"/>
    </location>
</feature>
<evidence type="ECO:0000256" key="2">
    <source>
        <dbReference type="ARBA" id="ARBA00022448"/>
    </source>
</evidence>
<dbReference type="InterPro" id="IPR050927">
    <property type="entry name" value="TRPM"/>
</dbReference>
<dbReference type="InterPro" id="IPR057366">
    <property type="entry name" value="TRPM-like"/>
</dbReference>
<evidence type="ECO:0000256" key="9">
    <source>
        <dbReference type="SAM" id="Phobius"/>
    </source>
</evidence>
<reference evidence="12 13" key="1">
    <citation type="journal article" date="2019" name="BMC Genomics">
        <title>New insights from Opisthorchis felineus genome: update on genomics of the epidemiologically important liver flukes.</title>
        <authorList>
            <person name="Ershov N.I."/>
            <person name="Mordvinov V.A."/>
            <person name="Prokhortchouk E.B."/>
            <person name="Pakharukova M.Y."/>
            <person name="Gunbin K.V."/>
            <person name="Ustyantsev K."/>
            <person name="Genaev M.A."/>
            <person name="Blinov A.G."/>
            <person name="Mazur A."/>
            <person name="Boulygina E."/>
            <person name="Tsygankova S."/>
            <person name="Khrameeva E."/>
            <person name="Chekanov N."/>
            <person name="Fan G."/>
            <person name="Xiao A."/>
            <person name="Zhang H."/>
            <person name="Xu X."/>
            <person name="Yang H."/>
            <person name="Solovyev V."/>
            <person name="Lee S.M."/>
            <person name="Liu X."/>
            <person name="Afonnikov D.A."/>
            <person name="Skryabin K.G."/>
        </authorList>
    </citation>
    <scope>NUCLEOTIDE SEQUENCE [LARGE SCALE GENOMIC DNA]</scope>
    <source>
        <strain evidence="12">AK-0245</strain>
        <tissue evidence="12">Whole organism</tissue>
    </source>
</reference>
<comment type="subcellular location">
    <subcellularLocation>
        <location evidence="1">Membrane</location>
        <topology evidence="1">Multi-pass membrane protein</topology>
    </subcellularLocation>
</comment>
<dbReference type="STRING" id="147828.A0A4S2LBL6"/>
<organism evidence="12 13">
    <name type="scientific">Opisthorchis felineus</name>
    <dbReference type="NCBI Taxonomy" id="147828"/>
    <lineage>
        <taxon>Eukaryota</taxon>
        <taxon>Metazoa</taxon>
        <taxon>Spiralia</taxon>
        <taxon>Lophotrochozoa</taxon>
        <taxon>Platyhelminthes</taxon>
        <taxon>Trematoda</taxon>
        <taxon>Digenea</taxon>
        <taxon>Opisthorchiida</taxon>
        <taxon>Opisthorchiata</taxon>
        <taxon>Opisthorchiidae</taxon>
        <taxon>Opisthorchis</taxon>
    </lineage>
</organism>
<feature type="compositionally biased region" description="Low complexity" evidence="8">
    <location>
        <begin position="313"/>
        <end position="323"/>
    </location>
</feature>
<evidence type="ECO:0000256" key="3">
    <source>
        <dbReference type="ARBA" id="ARBA00022692"/>
    </source>
</evidence>
<dbReference type="InterPro" id="IPR041491">
    <property type="entry name" value="TRPM_SLOG"/>
</dbReference>
<dbReference type="Proteomes" id="UP000308267">
    <property type="component" value="Unassembled WGS sequence"/>
</dbReference>
<feature type="compositionally biased region" description="Low complexity" evidence="8">
    <location>
        <begin position="681"/>
        <end position="693"/>
    </location>
</feature>
<feature type="compositionally biased region" description="Polar residues" evidence="8">
    <location>
        <begin position="786"/>
        <end position="800"/>
    </location>
</feature>